<dbReference type="Gene3D" id="3.10.20.310">
    <property type="entry name" value="membrane protein fhac"/>
    <property type="match status" value="4"/>
</dbReference>
<comment type="caution">
    <text evidence="7">The sequence shown here is derived from an EMBL/GenBank/DDBJ whole genome shotgun (WGS) entry which is preliminary data.</text>
</comment>
<evidence type="ECO:0000256" key="1">
    <source>
        <dbReference type="ARBA" id="ARBA00004370"/>
    </source>
</evidence>
<keyword evidence="2" id="KW-1134">Transmembrane beta strand</keyword>
<dbReference type="Pfam" id="PF07244">
    <property type="entry name" value="POTRA"/>
    <property type="match status" value="3"/>
</dbReference>
<evidence type="ECO:0000256" key="3">
    <source>
        <dbReference type="ARBA" id="ARBA00022692"/>
    </source>
</evidence>
<proteinExistence type="predicted"/>
<feature type="domain" description="POTRA" evidence="6">
    <location>
        <begin position="492"/>
        <end position="571"/>
    </location>
</feature>
<reference evidence="7" key="1">
    <citation type="submission" date="2009-10" db="EMBL/GenBank/DDBJ databases">
        <title>Diversity of trophic interactions inside an arsenic-rich microbial ecosystem.</title>
        <authorList>
            <person name="Bertin P.N."/>
            <person name="Heinrich-Salmeron A."/>
            <person name="Pelletier E."/>
            <person name="Goulhen-Chollet F."/>
            <person name="Arsene-Ploetze F."/>
            <person name="Gallien S."/>
            <person name="Calteau A."/>
            <person name="Vallenet D."/>
            <person name="Casiot C."/>
            <person name="Chane-Woon-Ming B."/>
            <person name="Giloteaux L."/>
            <person name="Barakat M."/>
            <person name="Bonnefoy V."/>
            <person name="Bruneel O."/>
            <person name="Chandler M."/>
            <person name="Cleiss J."/>
            <person name="Duran R."/>
            <person name="Elbaz-Poulichet F."/>
            <person name="Fonknechten N."/>
            <person name="Lauga B."/>
            <person name="Mornico D."/>
            <person name="Ortet P."/>
            <person name="Schaeffer C."/>
            <person name="Siguier P."/>
            <person name="Alexander Thil Smith A."/>
            <person name="Van Dorsselaer A."/>
            <person name="Weissenbach J."/>
            <person name="Medigue C."/>
            <person name="Le Paslier D."/>
        </authorList>
    </citation>
    <scope>NUCLEOTIDE SEQUENCE</scope>
</reference>
<dbReference type="PROSITE" id="PS51779">
    <property type="entry name" value="POTRA"/>
    <property type="match status" value="1"/>
</dbReference>
<name>E6PZM9_9ZZZZ</name>
<keyword evidence="3" id="KW-0812">Transmembrane</keyword>
<dbReference type="GO" id="GO:0019867">
    <property type="term" value="C:outer membrane"/>
    <property type="evidence" value="ECO:0007669"/>
    <property type="project" value="InterPro"/>
</dbReference>
<organism evidence="7">
    <name type="scientific">mine drainage metagenome</name>
    <dbReference type="NCBI Taxonomy" id="410659"/>
    <lineage>
        <taxon>unclassified sequences</taxon>
        <taxon>metagenomes</taxon>
        <taxon>ecological metagenomes</taxon>
    </lineage>
</organism>
<dbReference type="Pfam" id="PF01103">
    <property type="entry name" value="Omp85"/>
    <property type="match status" value="1"/>
</dbReference>
<evidence type="ECO:0000256" key="4">
    <source>
        <dbReference type="ARBA" id="ARBA00023136"/>
    </source>
</evidence>
<dbReference type="PANTHER" id="PTHR12815">
    <property type="entry name" value="SORTING AND ASSEMBLY MACHINERY SAMM50 PROTEIN FAMILY MEMBER"/>
    <property type="match status" value="1"/>
</dbReference>
<dbReference type="InterPro" id="IPR039910">
    <property type="entry name" value="D15-like"/>
</dbReference>
<evidence type="ECO:0000313" key="7">
    <source>
        <dbReference type="EMBL" id="CBI00388.1"/>
    </source>
</evidence>
<dbReference type="Gene3D" id="2.40.160.50">
    <property type="entry name" value="membrane protein fhac: a member of the omp85/tpsb transporter family"/>
    <property type="match status" value="1"/>
</dbReference>
<dbReference type="EMBL" id="CABN01000132">
    <property type="protein sequence ID" value="CBI00388.1"/>
    <property type="molecule type" value="Genomic_DNA"/>
</dbReference>
<dbReference type="AlphaFoldDB" id="E6PZM9"/>
<comment type="subcellular location">
    <subcellularLocation>
        <location evidence="1">Membrane</location>
    </subcellularLocation>
</comment>
<evidence type="ECO:0000256" key="5">
    <source>
        <dbReference type="SAM" id="MobiDB-lite"/>
    </source>
</evidence>
<evidence type="ECO:0000259" key="6">
    <source>
        <dbReference type="PROSITE" id="PS51779"/>
    </source>
</evidence>
<dbReference type="PANTHER" id="PTHR12815:SF18">
    <property type="entry name" value="SORTING AND ASSEMBLY MACHINERY COMPONENT 50 HOMOLOG"/>
    <property type="match status" value="1"/>
</dbReference>
<feature type="compositionally biased region" description="Polar residues" evidence="5">
    <location>
        <begin position="20"/>
        <end position="41"/>
    </location>
</feature>
<dbReference type="InterPro" id="IPR010827">
    <property type="entry name" value="BamA/TamA_POTRA"/>
</dbReference>
<feature type="region of interest" description="Disordered" evidence="5">
    <location>
        <begin position="20"/>
        <end position="43"/>
    </location>
</feature>
<keyword evidence="4" id="KW-0472">Membrane</keyword>
<dbReference type="InterPro" id="IPR000184">
    <property type="entry name" value="Bac_surfAg_D15"/>
</dbReference>
<sequence>MLLVWCVAVSVSGVEAQQVVRDSQNKQNRQNDPNKQVQLKQGAQAPFREGVDATRLTADPEELLAGDREIRSLEGERVVGIDFTGVGVVRLDPLPAQLAQQPGAALRAVAVDESLRRLYATGLYDSLAVYARRVSGGVVLEFRGRPRPFIGTLSVVGARGANSNSLLLRASRLTPGTRFTEAYLERGEAEMMRELARLGYRQAVIRHVLTPHPADQLIDIAFTVLPGQQARTGAVTLTGDSGLTMESFARYSHLKTGKHVGQDTSSKAMDGLLKDYRKKERLEADVKLESQTYDASKNVMNYSFLANRGPLVRVVVEGVKLGEDHVRSLVPVYQEGTVDQDLLNEGNRRLENYFQRLGYFDVKVSHDRLSAAEQAAVSGEVKIVYHVQLGARHKVVKVSIVGAHYFDRSMLRDLLNVRAADAFDRNGLYNQQLVQGDVNALMGIYQNNGFAKVKVTPEISDEDDRGQRPLAGKKKKQVGLSVVYRVEEGLQQRVQSVEITGNNKISSRELESLLNTTPGQPLSPQNLAGDRDTLRTYYLSKGFDQSNVEVKQTIEKRDANRINVVFHVEEGEQVFLRNILTTGLHFTRPSTIAHAVTIHARDPLNQSALLDTQRNLYDLALFSEVNPVIQNPLGQEPRKTVLLQTTESRRWDISYGAGFELQTGTVNGSPTSNPNGTVGASPRVLVEVSRINLFGRDQTASIRGHYGLLEQVIELLYQYPQLRGNRNWELLLSGGYNNSQDIVTYSASTLEANLSLTEHFNGDHEWLSKANMFDYQYIFRRVKVNANSVQVPVTDIPLLAQAVRVSGPGITWIRDTRDAPLDAHRGTYTSFQQFLSSSIFSSQANFNQVDTSNSSYYDLGHSKIVLARNTRYGQERAYGNPADELIPLPERLYAGGANSHRGFGINTAGPRDPQTGYPIGGAGVFVNSTELRLPPPTLPYLGTSLSFVLFHDMGNVFTNASDVWPSMFRFRQQNRAGCRDLSPITTQNPLTGPVTSTGQLGTCTFNYFSHAVGLGLRYRTPVGPIRVDFSYNLNPPIYPVTYDAINKVELTTPYVGEGSHFNFFFSLGQSF</sequence>
<accession>E6PZM9</accession>
<dbReference type="InterPro" id="IPR034746">
    <property type="entry name" value="POTRA"/>
</dbReference>
<protein>
    <submittedName>
        <fullName evidence="7">Putative Surface antigen (D15)</fullName>
    </submittedName>
</protein>
<evidence type="ECO:0000256" key="2">
    <source>
        <dbReference type="ARBA" id="ARBA00022452"/>
    </source>
</evidence>
<gene>
    <name evidence="7" type="ORF">CARN3_1413</name>
</gene>